<protein>
    <submittedName>
        <fullName evidence="2">Uncharacterized protein</fullName>
    </submittedName>
</protein>
<dbReference type="AlphaFoldDB" id="A0AAN9EL19"/>
<keyword evidence="3" id="KW-1185">Reference proteome</keyword>
<gene>
    <name evidence="2" type="ORF">RIF29_24680</name>
</gene>
<evidence type="ECO:0000256" key="1">
    <source>
        <dbReference type="SAM" id="MobiDB-lite"/>
    </source>
</evidence>
<name>A0AAN9EL19_CROPI</name>
<evidence type="ECO:0000313" key="2">
    <source>
        <dbReference type="EMBL" id="KAK7259084.1"/>
    </source>
</evidence>
<accession>A0AAN9EL19</accession>
<feature type="compositionally biased region" description="Basic residues" evidence="1">
    <location>
        <begin position="1"/>
        <end position="15"/>
    </location>
</feature>
<feature type="region of interest" description="Disordered" evidence="1">
    <location>
        <begin position="63"/>
        <end position="83"/>
    </location>
</feature>
<organism evidence="2 3">
    <name type="scientific">Crotalaria pallida</name>
    <name type="common">Smooth rattlebox</name>
    <name type="synonym">Crotalaria striata</name>
    <dbReference type="NCBI Taxonomy" id="3830"/>
    <lineage>
        <taxon>Eukaryota</taxon>
        <taxon>Viridiplantae</taxon>
        <taxon>Streptophyta</taxon>
        <taxon>Embryophyta</taxon>
        <taxon>Tracheophyta</taxon>
        <taxon>Spermatophyta</taxon>
        <taxon>Magnoliopsida</taxon>
        <taxon>eudicotyledons</taxon>
        <taxon>Gunneridae</taxon>
        <taxon>Pentapetalae</taxon>
        <taxon>rosids</taxon>
        <taxon>fabids</taxon>
        <taxon>Fabales</taxon>
        <taxon>Fabaceae</taxon>
        <taxon>Papilionoideae</taxon>
        <taxon>50 kb inversion clade</taxon>
        <taxon>genistoids sensu lato</taxon>
        <taxon>core genistoids</taxon>
        <taxon>Crotalarieae</taxon>
        <taxon>Crotalaria</taxon>
    </lineage>
</organism>
<dbReference type="EMBL" id="JAYWIO010000005">
    <property type="protein sequence ID" value="KAK7259084.1"/>
    <property type="molecule type" value="Genomic_DNA"/>
</dbReference>
<reference evidence="2 3" key="1">
    <citation type="submission" date="2024-01" db="EMBL/GenBank/DDBJ databases">
        <title>The genomes of 5 underutilized Papilionoideae crops provide insights into root nodulation and disease resistanc.</title>
        <authorList>
            <person name="Yuan L."/>
        </authorList>
    </citation>
    <scope>NUCLEOTIDE SEQUENCE [LARGE SCALE GENOMIC DNA]</scope>
    <source>
        <strain evidence="2">ZHUSHIDOU_FW_LH</strain>
        <tissue evidence="2">Leaf</tissue>
    </source>
</reference>
<dbReference type="Proteomes" id="UP001372338">
    <property type="component" value="Unassembled WGS sequence"/>
</dbReference>
<feature type="compositionally biased region" description="Polar residues" evidence="1">
    <location>
        <begin position="18"/>
        <end position="28"/>
    </location>
</feature>
<feature type="region of interest" description="Disordered" evidence="1">
    <location>
        <begin position="1"/>
        <end position="32"/>
    </location>
</feature>
<sequence length="135" mass="14735">MESSKRKNSTSKSKKVPLSQSSQTSTTRKPVYGYAFPPTLQEYIESVTDVASDGNCGFSTRAIPTTLSHGAPPDLPPSTRPPFASHRIASPPFLLRSRRVLHRSATVALPPPFLLRRVASSIRVCSSSPIRRFAV</sequence>
<evidence type="ECO:0000313" key="3">
    <source>
        <dbReference type="Proteomes" id="UP001372338"/>
    </source>
</evidence>
<proteinExistence type="predicted"/>
<comment type="caution">
    <text evidence="2">The sequence shown here is derived from an EMBL/GenBank/DDBJ whole genome shotgun (WGS) entry which is preliminary data.</text>
</comment>